<organism evidence="1">
    <name type="scientific">Oryza meridionalis</name>
    <dbReference type="NCBI Taxonomy" id="40149"/>
    <lineage>
        <taxon>Eukaryota</taxon>
        <taxon>Viridiplantae</taxon>
        <taxon>Streptophyta</taxon>
        <taxon>Embryophyta</taxon>
        <taxon>Tracheophyta</taxon>
        <taxon>Spermatophyta</taxon>
        <taxon>Magnoliopsida</taxon>
        <taxon>Liliopsida</taxon>
        <taxon>Poales</taxon>
        <taxon>Poaceae</taxon>
        <taxon>BOP clade</taxon>
        <taxon>Oryzoideae</taxon>
        <taxon>Oryzeae</taxon>
        <taxon>Oryzinae</taxon>
        <taxon>Oryza</taxon>
    </lineage>
</organism>
<reference evidence="1" key="2">
    <citation type="submission" date="2018-05" db="EMBL/GenBank/DDBJ databases">
        <title>OmerRS3 (Oryza meridionalis Reference Sequence Version 3).</title>
        <authorList>
            <person name="Zhang J."/>
            <person name="Kudrna D."/>
            <person name="Lee S."/>
            <person name="Talag J."/>
            <person name="Welchert J."/>
            <person name="Wing R.A."/>
        </authorList>
    </citation>
    <scope>NUCLEOTIDE SEQUENCE [LARGE SCALE GENOMIC DNA]</scope>
    <source>
        <strain evidence="1">cv. OR44</strain>
    </source>
</reference>
<evidence type="ECO:0000313" key="2">
    <source>
        <dbReference type="Proteomes" id="UP000008021"/>
    </source>
</evidence>
<accession>A0A0E0EXF2</accession>
<dbReference type="AlphaFoldDB" id="A0A0E0EXF2"/>
<name>A0A0E0EXF2_9ORYZ</name>
<dbReference type="EnsemblPlants" id="OMERI10G06210.1">
    <property type="protein sequence ID" value="OMERI10G06210.1"/>
    <property type="gene ID" value="OMERI10G06210"/>
</dbReference>
<evidence type="ECO:0000313" key="1">
    <source>
        <dbReference type="EnsemblPlants" id="OMERI10G06210.1"/>
    </source>
</evidence>
<reference evidence="1" key="1">
    <citation type="submission" date="2015-04" db="UniProtKB">
        <authorList>
            <consortium name="EnsemblPlants"/>
        </authorList>
    </citation>
    <scope>IDENTIFICATION</scope>
</reference>
<sequence>MPPRPIAGPHPQKTLAHSASIVTSALLLVRISVAEHRHLLLAPLVPICLPPCRWATVELAAQRPSCTSHGHLHMEQVPAEAYSRD</sequence>
<dbReference type="Proteomes" id="UP000008021">
    <property type="component" value="Chromosome 10"/>
</dbReference>
<keyword evidence="2" id="KW-1185">Reference proteome</keyword>
<protein>
    <submittedName>
        <fullName evidence="1">Uncharacterized protein</fullName>
    </submittedName>
</protein>
<proteinExistence type="predicted"/>
<dbReference type="HOGENOM" id="CLU_2516456_0_0_1"/>
<dbReference type="Gramene" id="OMERI10G06210.1">
    <property type="protein sequence ID" value="OMERI10G06210.1"/>
    <property type="gene ID" value="OMERI10G06210"/>
</dbReference>